<reference evidence="4" key="2">
    <citation type="journal article" date="2021" name="PeerJ">
        <title>Extensive microbial diversity within the chicken gut microbiome revealed by metagenomics and culture.</title>
        <authorList>
            <person name="Gilroy R."/>
            <person name="Ravi A."/>
            <person name="Getino M."/>
            <person name="Pursley I."/>
            <person name="Horton D.L."/>
            <person name="Alikhan N.F."/>
            <person name="Baker D."/>
            <person name="Gharbi K."/>
            <person name="Hall N."/>
            <person name="Watson M."/>
            <person name="Adriaenssens E.M."/>
            <person name="Foster-Nyarko E."/>
            <person name="Jarju S."/>
            <person name="Secka A."/>
            <person name="Antonio M."/>
            <person name="Oren A."/>
            <person name="Chaudhuri R.R."/>
            <person name="La Ragione R."/>
            <person name="Hildebrand F."/>
            <person name="Pallen M.J."/>
        </authorList>
    </citation>
    <scope>NUCLEOTIDE SEQUENCE</scope>
    <source>
        <strain evidence="4">9366</strain>
    </source>
</reference>
<dbReference type="Pfam" id="PF02481">
    <property type="entry name" value="DNA_processg_A"/>
    <property type="match status" value="1"/>
</dbReference>
<dbReference type="InterPro" id="IPR003488">
    <property type="entry name" value="DprA"/>
</dbReference>
<accession>A0A9D1MMD6</accession>
<dbReference type="SUPFAM" id="SSF102405">
    <property type="entry name" value="MCP/YpsA-like"/>
    <property type="match status" value="1"/>
</dbReference>
<gene>
    <name evidence="4" type="primary">dprA</name>
    <name evidence="4" type="ORF">IAB07_05610</name>
</gene>
<dbReference type="Proteomes" id="UP000824145">
    <property type="component" value="Unassembled WGS sequence"/>
</dbReference>
<comment type="caution">
    <text evidence="4">The sequence shown here is derived from an EMBL/GenBank/DDBJ whole genome shotgun (WGS) entry which is preliminary data.</text>
</comment>
<dbReference type="AlphaFoldDB" id="A0A9D1MMD6"/>
<dbReference type="Gene3D" id="3.40.50.450">
    <property type="match status" value="1"/>
</dbReference>
<evidence type="ECO:0000313" key="5">
    <source>
        <dbReference type="Proteomes" id="UP000824145"/>
    </source>
</evidence>
<dbReference type="GO" id="GO:0009294">
    <property type="term" value="P:DNA-mediated transformation"/>
    <property type="evidence" value="ECO:0007669"/>
    <property type="project" value="InterPro"/>
</dbReference>
<feature type="domain" description="Smf/DprA SLOG" evidence="2">
    <location>
        <begin position="50"/>
        <end position="256"/>
    </location>
</feature>
<dbReference type="InterPro" id="IPR036388">
    <property type="entry name" value="WH-like_DNA-bd_sf"/>
</dbReference>
<dbReference type="PANTHER" id="PTHR43022">
    <property type="entry name" value="PROTEIN SMF"/>
    <property type="match status" value="1"/>
</dbReference>
<dbReference type="NCBIfam" id="TIGR00732">
    <property type="entry name" value="dprA"/>
    <property type="match status" value="1"/>
</dbReference>
<comment type="similarity">
    <text evidence="1">Belongs to the DprA/Smf family.</text>
</comment>
<evidence type="ECO:0000256" key="1">
    <source>
        <dbReference type="ARBA" id="ARBA00006525"/>
    </source>
</evidence>
<feature type="domain" description="DprA winged helix" evidence="3">
    <location>
        <begin position="272"/>
        <end position="323"/>
    </location>
</feature>
<evidence type="ECO:0000259" key="3">
    <source>
        <dbReference type="Pfam" id="PF17782"/>
    </source>
</evidence>
<protein>
    <submittedName>
        <fullName evidence="4">DNA-protecting protein DprA</fullName>
    </submittedName>
</protein>
<name>A0A9D1MMD6_9FIRM</name>
<reference evidence="4" key="1">
    <citation type="submission" date="2020-10" db="EMBL/GenBank/DDBJ databases">
        <authorList>
            <person name="Gilroy R."/>
        </authorList>
    </citation>
    <scope>NUCLEOTIDE SEQUENCE</scope>
    <source>
        <strain evidence="4">9366</strain>
    </source>
</reference>
<dbReference type="PANTHER" id="PTHR43022:SF1">
    <property type="entry name" value="PROTEIN SMF"/>
    <property type="match status" value="1"/>
</dbReference>
<dbReference type="InterPro" id="IPR057666">
    <property type="entry name" value="DrpA_SLOG"/>
</dbReference>
<evidence type="ECO:0000259" key="2">
    <source>
        <dbReference type="Pfam" id="PF02481"/>
    </source>
</evidence>
<organism evidence="4 5">
    <name type="scientific">Candidatus Caccalectryoclostridium excrementigallinarum</name>
    <dbReference type="NCBI Taxonomy" id="2840710"/>
    <lineage>
        <taxon>Bacteria</taxon>
        <taxon>Bacillati</taxon>
        <taxon>Bacillota</taxon>
        <taxon>Clostridia</taxon>
        <taxon>Christensenellales</taxon>
        <taxon>Christensenellaceae</taxon>
        <taxon>Christensenellaceae incertae sedis</taxon>
        <taxon>Candidatus Caccalectryoclostridium</taxon>
    </lineage>
</organism>
<sequence>MDEEKRKAYIAASFGSSPKKRCEDADRINAARPVVDEKYLTKLEKSGISVVTREDFQYPHSFLDLYEPPVLFYAKGDLALLETTCVTVVGTRRATRYGVEATEYFAKGLAEAGVTIVSGLASGIDAIAHKAALKCGGKTIGIAACGLDKKYPPENAELIEEVGQNGLLLSEYPLGTPPLAFRFPERNRLLAAISKGVLVTEAGVGSGALITADLALDLGRELWLVPGSIFSRSSEGCNERLKECGRLVTRIGDIIYDTGGKDDGLNRTQIYTPEEQKLIDILEREGRAHYTAIAANSDLSIEEVAKLLMKMELDGKVRRLSGNYYVVANYGI</sequence>
<dbReference type="Pfam" id="PF17782">
    <property type="entry name" value="WHD_DprA"/>
    <property type="match status" value="1"/>
</dbReference>
<proteinExistence type="inferred from homology"/>
<dbReference type="Gene3D" id="1.10.10.10">
    <property type="entry name" value="Winged helix-like DNA-binding domain superfamily/Winged helix DNA-binding domain"/>
    <property type="match status" value="1"/>
</dbReference>
<dbReference type="EMBL" id="DVNJ01000031">
    <property type="protein sequence ID" value="HIU63223.1"/>
    <property type="molecule type" value="Genomic_DNA"/>
</dbReference>
<dbReference type="InterPro" id="IPR041614">
    <property type="entry name" value="DprA_WH"/>
</dbReference>
<evidence type="ECO:0000313" key="4">
    <source>
        <dbReference type="EMBL" id="HIU63223.1"/>
    </source>
</evidence>